<feature type="transmembrane region" description="Helical" evidence="4">
    <location>
        <begin position="20"/>
        <end position="39"/>
    </location>
</feature>
<feature type="transmembrane region" description="Helical" evidence="4">
    <location>
        <begin position="199"/>
        <end position="223"/>
    </location>
</feature>
<gene>
    <name evidence="6" type="ORF">J8F10_37340</name>
</gene>
<dbReference type="InterPro" id="IPR003594">
    <property type="entry name" value="HATPase_dom"/>
</dbReference>
<dbReference type="GO" id="GO:0016301">
    <property type="term" value="F:kinase activity"/>
    <property type="evidence" value="ECO:0007669"/>
    <property type="project" value="UniProtKB-KW"/>
</dbReference>
<accession>A0ABS5C4K1</accession>
<evidence type="ECO:0000256" key="3">
    <source>
        <dbReference type="SAM" id="Coils"/>
    </source>
</evidence>
<keyword evidence="6" id="KW-0808">Transferase</keyword>
<dbReference type="Proteomes" id="UP000676565">
    <property type="component" value="Unassembled WGS sequence"/>
</dbReference>
<dbReference type="InterPro" id="IPR004358">
    <property type="entry name" value="Sig_transdc_His_kin-like_C"/>
</dbReference>
<feature type="domain" description="Histidine kinase" evidence="5">
    <location>
        <begin position="320"/>
        <end position="566"/>
    </location>
</feature>
<organism evidence="6 7">
    <name type="scientific">Gemmata palustris</name>
    <dbReference type="NCBI Taxonomy" id="2822762"/>
    <lineage>
        <taxon>Bacteria</taxon>
        <taxon>Pseudomonadati</taxon>
        <taxon>Planctomycetota</taxon>
        <taxon>Planctomycetia</taxon>
        <taxon>Gemmatales</taxon>
        <taxon>Gemmataceae</taxon>
        <taxon>Gemmata</taxon>
    </lineage>
</organism>
<evidence type="ECO:0000259" key="5">
    <source>
        <dbReference type="PROSITE" id="PS50109"/>
    </source>
</evidence>
<dbReference type="InterPro" id="IPR036890">
    <property type="entry name" value="HATPase_C_sf"/>
</dbReference>
<keyword evidence="4" id="KW-0812">Transmembrane</keyword>
<dbReference type="CDD" id="cd00075">
    <property type="entry name" value="HATPase"/>
    <property type="match status" value="1"/>
</dbReference>
<feature type="coiled-coil region" evidence="3">
    <location>
        <begin position="224"/>
        <end position="309"/>
    </location>
</feature>
<keyword evidence="4" id="KW-0472">Membrane</keyword>
<keyword evidence="6" id="KW-0418">Kinase</keyword>
<dbReference type="EC" id="2.7.13.3" evidence="2"/>
<protein>
    <recommendedName>
        <fullName evidence="2">histidine kinase</fullName>
        <ecNumber evidence="2">2.7.13.3</ecNumber>
    </recommendedName>
</protein>
<dbReference type="PANTHER" id="PTHR43065:SF42">
    <property type="entry name" value="TWO-COMPONENT SENSOR PPRA"/>
    <property type="match status" value="1"/>
</dbReference>
<name>A0ABS5C4K1_9BACT</name>
<dbReference type="Gene3D" id="3.30.565.10">
    <property type="entry name" value="Histidine kinase-like ATPase, C-terminal domain"/>
    <property type="match status" value="1"/>
</dbReference>
<dbReference type="PROSITE" id="PS50109">
    <property type="entry name" value="HIS_KIN"/>
    <property type="match status" value="1"/>
</dbReference>
<dbReference type="PANTHER" id="PTHR43065">
    <property type="entry name" value="SENSOR HISTIDINE KINASE"/>
    <property type="match status" value="1"/>
</dbReference>
<evidence type="ECO:0000256" key="4">
    <source>
        <dbReference type="SAM" id="Phobius"/>
    </source>
</evidence>
<evidence type="ECO:0000313" key="7">
    <source>
        <dbReference type="Proteomes" id="UP000676565"/>
    </source>
</evidence>
<reference evidence="6 7" key="1">
    <citation type="submission" date="2021-04" db="EMBL/GenBank/DDBJ databases">
        <authorList>
            <person name="Ivanova A."/>
        </authorList>
    </citation>
    <scope>NUCLEOTIDE SEQUENCE [LARGE SCALE GENOMIC DNA]</scope>
    <source>
        <strain evidence="6 7">G18</strain>
    </source>
</reference>
<keyword evidence="4" id="KW-1133">Transmembrane helix</keyword>
<dbReference type="Pfam" id="PF02518">
    <property type="entry name" value="HATPase_c"/>
    <property type="match status" value="1"/>
</dbReference>
<sequence length="567" mass="64274">MSSSALDAPRFPVWRYAGRLVPLAVLWAVLVGLLAWLLATRANWGEESDRADVREWIDNTRVFRKTLAELVKEYVDLLHVENRGPDHGDRVKNKRAEIEEHMRAMVEPTRMYAGQLPLFPNVYSLEIEFAGVTGGDARPVEPVVWTSPKPRPGGSAKAQLRTLEFAPPLDRPSARARVRCVYQLHSFNRMQKQQDEFRFWQTIATGVLVPTTLLAVFVVGRFVRREQARELEKWRAAAEAEHRERDLLAAQVERELIERSLLEARVKQQELERSSEELGRKLLEQELAAAKLTNRAAEAEREALEMKSQLYASIGIMAGSYAHNIKNLLVRPNDLITRCMEAAGNTEQHGMLEEVKSTLGTVTERLQQILRTVRRDPANAEVTQVDVYALFRETQRTWTEMGRDKWKLAVTAVVPPGAALVTGDLSHMQQAVENLVFNARDATFEMRNYLRDEAKRETDPTARRHKLLAAASWKGEIHLAAHRDGEYVVLEVRDNGIGMTDEVRRNCLKTHFTTKRDNALYEGYSAGMGLGLSFVAMVLEHHGGSLEIESAPLRGTTFHVRFPCVES</sequence>
<comment type="caution">
    <text evidence="6">The sequence shown here is derived from an EMBL/GenBank/DDBJ whole genome shotgun (WGS) entry which is preliminary data.</text>
</comment>
<evidence type="ECO:0000313" key="6">
    <source>
        <dbReference type="EMBL" id="MBP3960921.1"/>
    </source>
</evidence>
<dbReference type="InterPro" id="IPR005467">
    <property type="entry name" value="His_kinase_dom"/>
</dbReference>
<evidence type="ECO:0000256" key="2">
    <source>
        <dbReference type="ARBA" id="ARBA00012438"/>
    </source>
</evidence>
<comment type="catalytic activity">
    <reaction evidence="1">
        <text>ATP + protein L-histidine = ADP + protein N-phospho-L-histidine.</text>
        <dbReference type="EC" id="2.7.13.3"/>
    </reaction>
</comment>
<keyword evidence="3" id="KW-0175">Coiled coil</keyword>
<dbReference type="EMBL" id="JAGKQQ010000002">
    <property type="protein sequence ID" value="MBP3960921.1"/>
    <property type="molecule type" value="Genomic_DNA"/>
</dbReference>
<dbReference type="SMART" id="SM00387">
    <property type="entry name" value="HATPase_c"/>
    <property type="match status" value="1"/>
</dbReference>
<keyword evidence="7" id="KW-1185">Reference proteome</keyword>
<dbReference type="RefSeq" id="WP_210663426.1">
    <property type="nucleotide sequence ID" value="NZ_JAGKQQ010000002.1"/>
</dbReference>
<evidence type="ECO:0000256" key="1">
    <source>
        <dbReference type="ARBA" id="ARBA00000085"/>
    </source>
</evidence>
<dbReference type="PRINTS" id="PR00344">
    <property type="entry name" value="BCTRLSENSOR"/>
</dbReference>
<proteinExistence type="predicted"/>
<dbReference type="SUPFAM" id="SSF55874">
    <property type="entry name" value="ATPase domain of HSP90 chaperone/DNA topoisomerase II/histidine kinase"/>
    <property type="match status" value="1"/>
</dbReference>